<reference evidence="1" key="1">
    <citation type="submission" date="2021-06" db="EMBL/GenBank/DDBJ databases">
        <title>Parelaphostrongylus tenuis whole genome reference sequence.</title>
        <authorList>
            <person name="Garwood T.J."/>
            <person name="Larsen P.A."/>
            <person name="Fountain-Jones N.M."/>
            <person name="Garbe J.R."/>
            <person name="Macchietto M.G."/>
            <person name="Kania S.A."/>
            <person name="Gerhold R.W."/>
            <person name="Richards J.E."/>
            <person name="Wolf T.M."/>
        </authorList>
    </citation>
    <scope>NUCLEOTIDE SEQUENCE</scope>
    <source>
        <strain evidence="1">MNPRO001-30</strain>
        <tissue evidence="1">Meninges</tissue>
    </source>
</reference>
<gene>
    <name evidence="1" type="ORF">KIN20_033774</name>
</gene>
<organism evidence="1 2">
    <name type="scientific">Parelaphostrongylus tenuis</name>
    <name type="common">Meningeal worm</name>
    <dbReference type="NCBI Taxonomy" id="148309"/>
    <lineage>
        <taxon>Eukaryota</taxon>
        <taxon>Metazoa</taxon>
        <taxon>Ecdysozoa</taxon>
        <taxon>Nematoda</taxon>
        <taxon>Chromadorea</taxon>
        <taxon>Rhabditida</taxon>
        <taxon>Rhabditina</taxon>
        <taxon>Rhabditomorpha</taxon>
        <taxon>Strongyloidea</taxon>
        <taxon>Metastrongylidae</taxon>
        <taxon>Parelaphostrongylus</taxon>
    </lineage>
</organism>
<evidence type="ECO:0000313" key="1">
    <source>
        <dbReference type="EMBL" id="KAJ1371769.1"/>
    </source>
</evidence>
<protein>
    <submittedName>
        <fullName evidence="1">Uncharacterized protein</fullName>
    </submittedName>
</protein>
<proteinExistence type="predicted"/>
<accession>A0AAD5R910</accession>
<sequence>MDGINVLKNGARTGINELREISILDTGNTASHCSDCTHKFARMDGLRRDLLRGVKALREIRHLQRTTVLNYSTPTVP</sequence>
<keyword evidence="2" id="KW-1185">Reference proteome</keyword>
<dbReference type="Proteomes" id="UP001196413">
    <property type="component" value="Unassembled WGS sequence"/>
</dbReference>
<dbReference type="AlphaFoldDB" id="A0AAD5R910"/>
<comment type="caution">
    <text evidence="1">The sequence shown here is derived from an EMBL/GenBank/DDBJ whole genome shotgun (WGS) entry which is preliminary data.</text>
</comment>
<name>A0AAD5R910_PARTN</name>
<evidence type="ECO:0000313" key="2">
    <source>
        <dbReference type="Proteomes" id="UP001196413"/>
    </source>
</evidence>
<dbReference type="EMBL" id="JAHQIW010007039">
    <property type="protein sequence ID" value="KAJ1371769.1"/>
    <property type="molecule type" value="Genomic_DNA"/>
</dbReference>